<evidence type="ECO:0000313" key="3">
    <source>
        <dbReference type="Proteomes" id="UP000799771"/>
    </source>
</evidence>
<organism evidence="2 3">
    <name type="scientific">Dothidotthia symphoricarpi CBS 119687</name>
    <dbReference type="NCBI Taxonomy" id="1392245"/>
    <lineage>
        <taxon>Eukaryota</taxon>
        <taxon>Fungi</taxon>
        <taxon>Dikarya</taxon>
        <taxon>Ascomycota</taxon>
        <taxon>Pezizomycotina</taxon>
        <taxon>Dothideomycetes</taxon>
        <taxon>Pleosporomycetidae</taxon>
        <taxon>Pleosporales</taxon>
        <taxon>Dothidotthiaceae</taxon>
        <taxon>Dothidotthia</taxon>
    </lineage>
</organism>
<gene>
    <name evidence="2" type="ORF">P153DRAFT_15915</name>
</gene>
<protein>
    <submittedName>
        <fullName evidence="2">Uncharacterized protein</fullName>
    </submittedName>
</protein>
<evidence type="ECO:0000256" key="1">
    <source>
        <dbReference type="SAM" id="MobiDB-lite"/>
    </source>
</evidence>
<feature type="region of interest" description="Disordered" evidence="1">
    <location>
        <begin position="164"/>
        <end position="187"/>
    </location>
</feature>
<dbReference type="OrthoDB" id="3796009at2759"/>
<dbReference type="GeneID" id="54402691"/>
<dbReference type="EMBL" id="ML977506">
    <property type="protein sequence ID" value="KAF2129239.1"/>
    <property type="molecule type" value="Genomic_DNA"/>
</dbReference>
<name>A0A6A6ABR6_9PLEO</name>
<dbReference type="AlphaFoldDB" id="A0A6A6ABR6"/>
<keyword evidence="3" id="KW-1185">Reference proteome</keyword>
<dbReference type="Proteomes" id="UP000799771">
    <property type="component" value="Unassembled WGS sequence"/>
</dbReference>
<dbReference type="RefSeq" id="XP_033523628.1">
    <property type="nucleotide sequence ID" value="XM_033662259.1"/>
</dbReference>
<reference evidence="2" key="1">
    <citation type="journal article" date="2020" name="Stud. Mycol.">
        <title>101 Dothideomycetes genomes: a test case for predicting lifestyles and emergence of pathogens.</title>
        <authorList>
            <person name="Haridas S."/>
            <person name="Albert R."/>
            <person name="Binder M."/>
            <person name="Bloem J."/>
            <person name="Labutti K."/>
            <person name="Salamov A."/>
            <person name="Andreopoulos B."/>
            <person name="Baker S."/>
            <person name="Barry K."/>
            <person name="Bills G."/>
            <person name="Bluhm B."/>
            <person name="Cannon C."/>
            <person name="Castanera R."/>
            <person name="Culley D."/>
            <person name="Daum C."/>
            <person name="Ezra D."/>
            <person name="Gonzalez J."/>
            <person name="Henrissat B."/>
            <person name="Kuo A."/>
            <person name="Liang C."/>
            <person name="Lipzen A."/>
            <person name="Lutzoni F."/>
            <person name="Magnuson J."/>
            <person name="Mondo S."/>
            <person name="Nolan M."/>
            <person name="Ohm R."/>
            <person name="Pangilinan J."/>
            <person name="Park H.-J."/>
            <person name="Ramirez L."/>
            <person name="Alfaro M."/>
            <person name="Sun H."/>
            <person name="Tritt A."/>
            <person name="Yoshinaga Y."/>
            <person name="Zwiers L.-H."/>
            <person name="Turgeon B."/>
            <person name="Goodwin S."/>
            <person name="Spatafora J."/>
            <person name="Crous P."/>
            <person name="Grigoriev I."/>
        </authorList>
    </citation>
    <scope>NUCLEOTIDE SEQUENCE</scope>
    <source>
        <strain evidence="2">CBS 119687</strain>
    </source>
</reference>
<evidence type="ECO:0000313" key="2">
    <source>
        <dbReference type="EMBL" id="KAF2129239.1"/>
    </source>
</evidence>
<sequence length="209" mass="23485">MPRPSSQRRQPNLSDFYYQGPLTALVKPSPETTTAWVLAAHSLRESRARFATKIKVGGDQSVCALDRSAVLDVYQEALKNISPANYQQITSETNLKVKTILNIRPAEPDDLVFSTVGALLRPLDPQYADPRIEYEHDLYGYRAAWRLDAWRKQGWPHEYPRGAVEAEKTENAQPPHGRGSLANRDRKNKIMGMSDEALGGVVTKLIQEV</sequence>
<proteinExistence type="predicted"/>
<accession>A0A6A6ABR6</accession>